<gene>
    <name evidence="2" type="ORF">FNK824_LOCUS16363</name>
    <name evidence="3" type="ORF">OTI717_LOCUS26495</name>
</gene>
<dbReference type="InterPro" id="IPR035897">
    <property type="entry name" value="Toll_tir_struct_dom_sf"/>
</dbReference>
<evidence type="ECO:0000313" key="3">
    <source>
        <dbReference type="EMBL" id="CAF3953200.1"/>
    </source>
</evidence>
<dbReference type="Proteomes" id="UP000663823">
    <property type="component" value="Unassembled WGS sequence"/>
</dbReference>
<dbReference type="PANTHER" id="PTHR46270">
    <property type="entry name" value="ARMADILLO-TYPE FOLD-RELATED"/>
    <property type="match status" value="1"/>
</dbReference>
<dbReference type="GO" id="GO:0007165">
    <property type="term" value="P:signal transduction"/>
    <property type="evidence" value="ECO:0007669"/>
    <property type="project" value="InterPro"/>
</dbReference>
<dbReference type="GO" id="GO:0005576">
    <property type="term" value="C:extracellular region"/>
    <property type="evidence" value="ECO:0007669"/>
    <property type="project" value="InterPro"/>
</dbReference>
<name>A0A819L097_9BILA</name>
<sequence>MSDHITETNINSFKQLLIHQSLIDELTGCLIEIATNGKYLQDVQINAVDSTIKAINKLSRRRLDIQNNPLFELLLNGTVQCVCSPFFVNIFKQVTELIELNDTQELLLNTCTDYIVCYEGNRRHEIFSIVRTILLKPFTQWLQQHTSSFRQWNRITKNSFDKLGGIIFDFGSHNEKIIGKEIYDDCCKAIDCYIVILSTLSNNINTIDESTVDLIGICMFHLYALTLEQSLHDYIKSQQLSSILLRLINIDNEETQFNAYRILASIMTEQDIKMLANPSKIANVFITFLIDVIDNTRKIRRLRNLLHCLKSLVQHDQIKEELTKQGILPYLLQCATETKFDPIKEQQPTLEILLALTFHDQAAILLKKNSQFISHLHTLINSSSEQGLRRAAEGLIWKLEKEETATDKLVTMSMTKDVRNYKYDIMLSYSHRDRDLCHRICDRLVKDNFRVWLDRDQMHGSTMVAMADAIENAEFVFVCMSDAYKQSAYCQSEAQYAYERQCYLIPIVMKQNYRPDGWLGILVSGKVYVDFPKLGFDQAYLKLKNEIDRHRTNLNLSIRNQEQHQHELLTIATSEKTIETITNQSDEQPTTTTTNKLIRSLPNEPTPCCLPKQHSSQMTISTGMILSDGKPYSSHSIYNFSYDSDRGLVALKGEVISIPDGQKSNWWIIENMKDGQTYTIDQDSKRCYKSIITIKPLYCIPETAVYQYSSTYGYGDKQIIGDTWLIRENEAIRYFTVSSDGLCIPLNGHSYSQNPATVNSTTIANFVPKILDPSAFDIPDECKNVV</sequence>
<dbReference type="InterPro" id="IPR016024">
    <property type="entry name" value="ARM-type_fold"/>
</dbReference>
<proteinExistence type="predicted"/>
<dbReference type="Gene3D" id="3.40.50.10140">
    <property type="entry name" value="Toll/interleukin-1 receptor homology (TIR) domain"/>
    <property type="match status" value="1"/>
</dbReference>
<dbReference type="PANTHER" id="PTHR46270:SF2">
    <property type="entry name" value="TIR DOMAIN-CONTAINING PROTEIN"/>
    <property type="match status" value="1"/>
</dbReference>
<dbReference type="Proteomes" id="UP000663874">
    <property type="component" value="Unassembled WGS sequence"/>
</dbReference>
<dbReference type="SUPFAM" id="SSF48371">
    <property type="entry name" value="ARM repeat"/>
    <property type="match status" value="1"/>
</dbReference>
<dbReference type="Pfam" id="PF13676">
    <property type="entry name" value="TIR_2"/>
    <property type="match status" value="1"/>
</dbReference>
<dbReference type="InterPro" id="IPR001299">
    <property type="entry name" value="Ependymin"/>
</dbReference>
<dbReference type="GO" id="GO:0007160">
    <property type="term" value="P:cell-matrix adhesion"/>
    <property type="evidence" value="ECO:0007669"/>
    <property type="project" value="InterPro"/>
</dbReference>
<comment type="caution">
    <text evidence="3">The sequence shown here is derived from an EMBL/GenBank/DDBJ whole genome shotgun (WGS) entry which is preliminary data.</text>
</comment>
<feature type="domain" description="TIR" evidence="1">
    <location>
        <begin position="425"/>
        <end position="539"/>
    </location>
</feature>
<dbReference type="InterPro" id="IPR000157">
    <property type="entry name" value="TIR_dom"/>
</dbReference>
<evidence type="ECO:0000313" key="2">
    <source>
        <dbReference type="EMBL" id="CAF3824477.1"/>
    </source>
</evidence>
<reference evidence="3" key="1">
    <citation type="submission" date="2021-02" db="EMBL/GenBank/DDBJ databases">
        <authorList>
            <person name="Nowell W R."/>
        </authorList>
    </citation>
    <scope>NUCLEOTIDE SEQUENCE</scope>
</reference>
<protein>
    <recommendedName>
        <fullName evidence="1">TIR domain-containing protein</fullName>
    </recommendedName>
</protein>
<organism evidence="3 4">
    <name type="scientific">Rotaria sordida</name>
    <dbReference type="NCBI Taxonomy" id="392033"/>
    <lineage>
        <taxon>Eukaryota</taxon>
        <taxon>Metazoa</taxon>
        <taxon>Spiralia</taxon>
        <taxon>Gnathifera</taxon>
        <taxon>Rotifera</taxon>
        <taxon>Eurotatoria</taxon>
        <taxon>Bdelloidea</taxon>
        <taxon>Philodinida</taxon>
        <taxon>Philodinidae</taxon>
        <taxon>Rotaria</taxon>
    </lineage>
</organism>
<dbReference type="EMBL" id="CAJOAX010005580">
    <property type="protein sequence ID" value="CAF3953200.1"/>
    <property type="molecule type" value="Genomic_DNA"/>
</dbReference>
<dbReference type="Gene3D" id="1.25.10.10">
    <property type="entry name" value="Leucine-rich Repeat Variant"/>
    <property type="match status" value="1"/>
</dbReference>
<dbReference type="AlphaFoldDB" id="A0A819L097"/>
<dbReference type="GO" id="GO:0005509">
    <property type="term" value="F:calcium ion binding"/>
    <property type="evidence" value="ECO:0007669"/>
    <property type="project" value="InterPro"/>
</dbReference>
<accession>A0A819L097</accession>
<dbReference type="EMBL" id="CAJOBE010002471">
    <property type="protein sequence ID" value="CAF3824477.1"/>
    <property type="molecule type" value="Genomic_DNA"/>
</dbReference>
<dbReference type="Pfam" id="PF00811">
    <property type="entry name" value="Ependymin"/>
    <property type="match status" value="1"/>
</dbReference>
<dbReference type="InterPro" id="IPR011989">
    <property type="entry name" value="ARM-like"/>
</dbReference>
<evidence type="ECO:0000313" key="4">
    <source>
        <dbReference type="Proteomes" id="UP000663823"/>
    </source>
</evidence>
<dbReference type="SUPFAM" id="SSF52200">
    <property type="entry name" value="Toll/Interleukin receptor TIR domain"/>
    <property type="match status" value="1"/>
</dbReference>
<evidence type="ECO:0000259" key="1">
    <source>
        <dbReference type="Pfam" id="PF13676"/>
    </source>
</evidence>